<sequence>MERLPVEILLQIFCFLDHQSLAVVQKGLLLQNKTSDSFDWKWKLLGSDNTLWADLFKERWGDDRALFHAPVGSKSWKDVYVVQDRCDRVGLGLKIIREGSDYYLVHQGVIQRYLGSRRIRKQAASHPVICEEGVLDERSCRGILDKILFFIGDLEVASADAKRGRVL</sequence>
<dbReference type="Gene3D" id="1.20.1280.50">
    <property type="match status" value="1"/>
</dbReference>
<organism evidence="3 4">
    <name type="scientific">Quillaja saponaria</name>
    <name type="common">Soap bark tree</name>
    <dbReference type="NCBI Taxonomy" id="32244"/>
    <lineage>
        <taxon>Eukaryota</taxon>
        <taxon>Viridiplantae</taxon>
        <taxon>Streptophyta</taxon>
        <taxon>Embryophyta</taxon>
        <taxon>Tracheophyta</taxon>
        <taxon>Spermatophyta</taxon>
        <taxon>Magnoliopsida</taxon>
        <taxon>eudicotyledons</taxon>
        <taxon>Gunneridae</taxon>
        <taxon>Pentapetalae</taxon>
        <taxon>rosids</taxon>
        <taxon>fabids</taxon>
        <taxon>Fabales</taxon>
        <taxon>Quillajaceae</taxon>
        <taxon>Quillaja</taxon>
    </lineage>
</organism>
<dbReference type="GO" id="GO:0016567">
    <property type="term" value="P:protein ubiquitination"/>
    <property type="evidence" value="ECO:0007669"/>
    <property type="project" value="UniProtKB-UniRule"/>
</dbReference>
<comment type="subcellular location">
    <subcellularLocation>
        <location evidence="1">Nucleus</location>
    </subcellularLocation>
</comment>
<keyword evidence="1" id="KW-0539">Nucleus</keyword>
<reference evidence="3" key="1">
    <citation type="journal article" date="2023" name="Science">
        <title>Elucidation of the pathway for biosynthesis of saponin adjuvants from the soapbark tree.</title>
        <authorList>
            <person name="Reed J."/>
            <person name="Orme A."/>
            <person name="El-Demerdash A."/>
            <person name="Owen C."/>
            <person name="Martin L.B.B."/>
            <person name="Misra R.C."/>
            <person name="Kikuchi S."/>
            <person name="Rejzek M."/>
            <person name="Martin A.C."/>
            <person name="Harkess A."/>
            <person name="Leebens-Mack J."/>
            <person name="Louveau T."/>
            <person name="Stephenson M.J."/>
            <person name="Osbourn A."/>
        </authorList>
    </citation>
    <scope>NUCLEOTIDE SEQUENCE</scope>
    <source>
        <strain evidence="3">S10</strain>
    </source>
</reference>
<dbReference type="PANTHER" id="PTHR12874">
    <property type="entry name" value="F-BOX ONLY PROTEIN 48-RELATED"/>
    <property type="match status" value="1"/>
</dbReference>
<dbReference type="GO" id="GO:0019005">
    <property type="term" value="C:SCF ubiquitin ligase complex"/>
    <property type="evidence" value="ECO:0007669"/>
    <property type="project" value="UniProtKB-UniRule"/>
</dbReference>
<comment type="function">
    <text evidence="1">Acts as a component of a SCF E3 ubiquitin ligase complexes.</text>
</comment>
<dbReference type="Proteomes" id="UP001163823">
    <property type="component" value="Chromosome 6"/>
</dbReference>
<dbReference type="EMBL" id="JARAOO010000006">
    <property type="protein sequence ID" value="KAJ7965297.1"/>
    <property type="molecule type" value="Genomic_DNA"/>
</dbReference>
<dbReference type="GO" id="GO:0005737">
    <property type="term" value="C:cytoplasm"/>
    <property type="evidence" value="ECO:0007669"/>
    <property type="project" value="TreeGrafter"/>
</dbReference>
<keyword evidence="1" id="KW-0833">Ubl conjugation pathway</keyword>
<dbReference type="InterPro" id="IPR001810">
    <property type="entry name" value="F-box_dom"/>
</dbReference>
<comment type="pathway">
    <text evidence="1">Protein modification; protein ubiquitination.</text>
</comment>
<comment type="subunit">
    <text evidence="1">Component of the SCF-type E3 ligase complex.</text>
</comment>
<dbReference type="SUPFAM" id="SSF81383">
    <property type="entry name" value="F-box domain"/>
    <property type="match status" value="1"/>
</dbReference>
<evidence type="ECO:0000313" key="3">
    <source>
        <dbReference type="EMBL" id="KAJ7965297.1"/>
    </source>
</evidence>
<protein>
    <recommendedName>
        <fullName evidence="1">F-box protein</fullName>
    </recommendedName>
</protein>
<dbReference type="PANTHER" id="PTHR12874:SF26">
    <property type="entry name" value="F-BOX PROTEIN"/>
    <property type="match status" value="1"/>
</dbReference>
<name>A0AAD7LWB8_QUISA</name>
<evidence type="ECO:0000313" key="4">
    <source>
        <dbReference type="Proteomes" id="UP001163823"/>
    </source>
</evidence>
<accession>A0AAD7LWB8</accession>
<dbReference type="AlphaFoldDB" id="A0AAD7LWB8"/>
<proteinExistence type="predicted"/>
<keyword evidence="4" id="KW-1185">Reference proteome</keyword>
<evidence type="ECO:0000256" key="1">
    <source>
        <dbReference type="RuleBase" id="RU369085"/>
    </source>
</evidence>
<comment type="caution">
    <text evidence="3">The sequence shown here is derived from an EMBL/GenBank/DDBJ whole genome shotgun (WGS) entry which is preliminary data.</text>
</comment>
<gene>
    <name evidence="3" type="ORF">O6P43_014962</name>
</gene>
<evidence type="ECO:0000259" key="2">
    <source>
        <dbReference type="Pfam" id="PF12937"/>
    </source>
</evidence>
<feature type="domain" description="F-box" evidence="2">
    <location>
        <begin position="2"/>
        <end position="24"/>
    </location>
</feature>
<dbReference type="Pfam" id="PF12937">
    <property type="entry name" value="F-box-like"/>
    <property type="match status" value="1"/>
</dbReference>
<dbReference type="GO" id="GO:0005634">
    <property type="term" value="C:nucleus"/>
    <property type="evidence" value="ECO:0007669"/>
    <property type="project" value="UniProtKB-SubCell"/>
</dbReference>
<dbReference type="GO" id="GO:0031146">
    <property type="term" value="P:SCF-dependent proteasomal ubiquitin-dependent protein catabolic process"/>
    <property type="evidence" value="ECO:0007669"/>
    <property type="project" value="UniProtKB-UniRule"/>
</dbReference>
<dbReference type="InterPro" id="IPR036047">
    <property type="entry name" value="F-box-like_dom_sf"/>
</dbReference>